<accession>A0AAV4M910</accession>
<dbReference type="Gene3D" id="3.40.50.300">
    <property type="entry name" value="P-loop containing nucleotide triphosphate hydrolases"/>
    <property type="match status" value="1"/>
</dbReference>
<dbReference type="Pfam" id="PF05783">
    <property type="entry name" value="DLIC"/>
    <property type="match status" value="1"/>
</dbReference>
<keyword evidence="6" id="KW-0217">Developmental protein</keyword>
<proteinExistence type="inferred from homology"/>
<evidence type="ECO:0000256" key="7">
    <source>
        <dbReference type="ARBA" id="ARBA00022490"/>
    </source>
</evidence>
<dbReference type="GO" id="GO:0045504">
    <property type="term" value="F:dynein heavy chain binding"/>
    <property type="evidence" value="ECO:0007669"/>
    <property type="project" value="TreeGrafter"/>
</dbReference>
<keyword evidence="8" id="KW-0493">Microtubule</keyword>
<gene>
    <name evidence="15" type="primary">dync2li1</name>
    <name evidence="15" type="ORF">CDAR_82711</name>
</gene>
<dbReference type="GO" id="GO:0005813">
    <property type="term" value="C:centrosome"/>
    <property type="evidence" value="ECO:0007669"/>
    <property type="project" value="UniProtKB-SubCell"/>
</dbReference>
<dbReference type="GO" id="GO:0035721">
    <property type="term" value="P:intraciliary retrograde transport"/>
    <property type="evidence" value="ECO:0007669"/>
    <property type="project" value="InterPro"/>
</dbReference>
<keyword evidence="14" id="KW-0966">Cell projection</keyword>
<protein>
    <recommendedName>
        <fullName evidence="5">Cytoplasmic dynein 2 light intermediate chain 1</fullName>
    </recommendedName>
</protein>
<evidence type="ECO:0000256" key="13">
    <source>
        <dbReference type="ARBA" id="ARBA00023212"/>
    </source>
</evidence>
<evidence type="ECO:0000256" key="9">
    <source>
        <dbReference type="ARBA" id="ARBA00022794"/>
    </source>
</evidence>
<reference evidence="15 16" key="1">
    <citation type="submission" date="2021-06" db="EMBL/GenBank/DDBJ databases">
        <title>Caerostris darwini draft genome.</title>
        <authorList>
            <person name="Kono N."/>
            <person name="Arakawa K."/>
        </authorList>
    </citation>
    <scope>NUCLEOTIDE SEQUENCE [LARGE SCALE GENOMIC DNA]</scope>
</reference>
<dbReference type="GO" id="GO:0005874">
    <property type="term" value="C:microtubule"/>
    <property type="evidence" value="ECO:0007669"/>
    <property type="project" value="UniProtKB-KW"/>
</dbReference>
<comment type="similarity">
    <text evidence="4">Belongs to the dynein light intermediate chain family.</text>
</comment>
<evidence type="ECO:0000256" key="6">
    <source>
        <dbReference type="ARBA" id="ARBA00022473"/>
    </source>
</evidence>
<dbReference type="GO" id="GO:0035735">
    <property type="term" value="P:intraciliary transport involved in cilium assembly"/>
    <property type="evidence" value="ECO:0007669"/>
    <property type="project" value="InterPro"/>
</dbReference>
<evidence type="ECO:0000256" key="2">
    <source>
        <dbReference type="ARBA" id="ARBA00004300"/>
    </source>
</evidence>
<dbReference type="Proteomes" id="UP001054837">
    <property type="component" value="Unassembled WGS sequence"/>
</dbReference>
<dbReference type="GO" id="GO:0036064">
    <property type="term" value="C:ciliary basal body"/>
    <property type="evidence" value="ECO:0007669"/>
    <property type="project" value="TreeGrafter"/>
</dbReference>
<comment type="subcellular location">
    <subcellularLocation>
        <location evidence="3">Cytoplasm</location>
        <location evidence="3">Cytoskeleton</location>
        <location evidence="3">Cilium axoneme</location>
    </subcellularLocation>
    <subcellularLocation>
        <location evidence="1">Cytoplasm</location>
        <location evidence="1">Cytoskeleton</location>
        <location evidence="1">Cilium basal body</location>
    </subcellularLocation>
    <subcellularLocation>
        <location evidence="2">Cytoplasm</location>
        <location evidence="2">Cytoskeleton</location>
        <location evidence="2">Microtubule organizing center</location>
        <location evidence="2">Centrosome</location>
    </subcellularLocation>
</comment>
<dbReference type="GO" id="GO:0005930">
    <property type="term" value="C:axoneme"/>
    <property type="evidence" value="ECO:0007669"/>
    <property type="project" value="UniProtKB-SubCell"/>
</dbReference>
<keyword evidence="9" id="KW-0970">Cilium biogenesis/degradation</keyword>
<keyword evidence="10" id="KW-0243">Dynein</keyword>
<dbReference type="PANTHER" id="PTHR13236:SF0">
    <property type="entry name" value="CYTOPLASMIC DYNEIN 2 LIGHT INTERMEDIATE CHAIN 1"/>
    <property type="match status" value="1"/>
</dbReference>
<dbReference type="EMBL" id="BPLQ01000170">
    <property type="protein sequence ID" value="GIX68262.1"/>
    <property type="molecule type" value="Genomic_DNA"/>
</dbReference>
<evidence type="ECO:0000313" key="16">
    <source>
        <dbReference type="Proteomes" id="UP001054837"/>
    </source>
</evidence>
<keyword evidence="12" id="KW-0505">Motor protein</keyword>
<organism evidence="15 16">
    <name type="scientific">Caerostris darwini</name>
    <dbReference type="NCBI Taxonomy" id="1538125"/>
    <lineage>
        <taxon>Eukaryota</taxon>
        <taxon>Metazoa</taxon>
        <taxon>Ecdysozoa</taxon>
        <taxon>Arthropoda</taxon>
        <taxon>Chelicerata</taxon>
        <taxon>Arachnida</taxon>
        <taxon>Araneae</taxon>
        <taxon>Araneomorphae</taxon>
        <taxon>Entelegynae</taxon>
        <taxon>Araneoidea</taxon>
        <taxon>Araneidae</taxon>
        <taxon>Caerostris</taxon>
    </lineage>
</organism>
<keyword evidence="13" id="KW-0206">Cytoskeleton</keyword>
<evidence type="ECO:0000256" key="4">
    <source>
        <dbReference type="ARBA" id="ARBA00006831"/>
    </source>
</evidence>
<dbReference type="GO" id="GO:0005868">
    <property type="term" value="C:cytoplasmic dynein complex"/>
    <property type="evidence" value="ECO:0007669"/>
    <property type="project" value="InterPro"/>
</dbReference>
<sequence>MIAGIYACDVAQKYLKVYDIEIYFGYQRVAITTVFCHQSHLNTKRFIHQEYTLEKNSINTIMTKTLWDIAIEQHRENERKNMDKKDSVLLLVGSKKGGKSSICYKFLERTETPKSTLALEYLFGRRNKGIESGKEICHIWELGGGTLFMDLLEIPITIENLWNLSVVLVLDLSKAEELWYNMQTLLDTIRKLIDRALESSKDPTAKNKLYEIARSRIPKDHEDLQSIEAFPVPLLIIGSKYDLFQSEDFQKRKLICKCLRYIAHTYGASLQFVSSKSETLITKARVSISAMVFGTSSSKTTVSDHNKPLYICAGADSYESIGSFTTLNVENKTLPKSLEAVKHIFSSYFSQVESRSILPDDPANDPHFKEPDIDNLRAQKKKELTEYKKKHKSIHRMNL</sequence>
<keyword evidence="11" id="KW-0969">Cilium</keyword>
<evidence type="ECO:0000256" key="8">
    <source>
        <dbReference type="ARBA" id="ARBA00022701"/>
    </source>
</evidence>
<evidence type="ECO:0000256" key="11">
    <source>
        <dbReference type="ARBA" id="ARBA00023069"/>
    </source>
</evidence>
<dbReference type="PANTHER" id="PTHR13236">
    <property type="entry name" value="DYNEIN 2 LIGHT INTERMEDIATE CHAIN, ISOFORM 2"/>
    <property type="match status" value="1"/>
</dbReference>
<evidence type="ECO:0000256" key="12">
    <source>
        <dbReference type="ARBA" id="ARBA00023175"/>
    </source>
</evidence>
<dbReference type="InterPro" id="IPR027417">
    <property type="entry name" value="P-loop_NTPase"/>
</dbReference>
<comment type="caution">
    <text evidence="15">The sequence shown here is derived from an EMBL/GenBank/DDBJ whole genome shotgun (WGS) entry which is preliminary data.</text>
</comment>
<dbReference type="AlphaFoldDB" id="A0AAV4M910"/>
<keyword evidence="7" id="KW-0963">Cytoplasm</keyword>
<evidence type="ECO:0000256" key="5">
    <source>
        <dbReference type="ARBA" id="ARBA00018863"/>
    </source>
</evidence>
<keyword evidence="16" id="KW-1185">Reference proteome</keyword>
<evidence type="ECO:0000256" key="3">
    <source>
        <dbReference type="ARBA" id="ARBA00004430"/>
    </source>
</evidence>
<evidence type="ECO:0000256" key="1">
    <source>
        <dbReference type="ARBA" id="ARBA00004120"/>
    </source>
</evidence>
<evidence type="ECO:0000256" key="14">
    <source>
        <dbReference type="ARBA" id="ARBA00023273"/>
    </source>
</evidence>
<evidence type="ECO:0000313" key="15">
    <source>
        <dbReference type="EMBL" id="GIX68262.1"/>
    </source>
</evidence>
<name>A0AAV4M910_9ARAC</name>
<evidence type="ECO:0000256" key="10">
    <source>
        <dbReference type="ARBA" id="ARBA00023017"/>
    </source>
</evidence>
<dbReference type="SUPFAM" id="SSF52540">
    <property type="entry name" value="P-loop containing nucleoside triphosphate hydrolases"/>
    <property type="match status" value="1"/>
</dbReference>
<dbReference type="InterPro" id="IPR040045">
    <property type="entry name" value="DYNC2LI1"/>
</dbReference>
<dbReference type="InterPro" id="IPR022780">
    <property type="entry name" value="Dynein_light_int_chain"/>
</dbReference>